<dbReference type="PROSITE" id="PS50088">
    <property type="entry name" value="ANK_REPEAT"/>
    <property type="match status" value="3"/>
</dbReference>
<organism evidence="4 5">
    <name type="scientific">Legionella lytica</name>
    <dbReference type="NCBI Taxonomy" id="96232"/>
    <lineage>
        <taxon>Bacteria</taxon>
        <taxon>Pseudomonadati</taxon>
        <taxon>Pseudomonadota</taxon>
        <taxon>Gammaproteobacteria</taxon>
        <taxon>Legionellales</taxon>
        <taxon>Legionellaceae</taxon>
        <taxon>Legionella</taxon>
    </lineage>
</organism>
<dbReference type="PROSITE" id="PS50297">
    <property type="entry name" value="ANK_REP_REGION"/>
    <property type="match status" value="3"/>
</dbReference>
<feature type="repeat" description="ANK" evidence="3">
    <location>
        <begin position="321"/>
        <end position="354"/>
    </location>
</feature>
<evidence type="ECO:0000313" key="4">
    <source>
        <dbReference type="EMBL" id="MFJ1267107.1"/>
    </source>
</evidence>
<feature type="repeat" description="ANK" evidence="3">
    <location>
        <begin position="288"/>
        <end position="320"/>
    </location>
</feature>
<reference evidence="4 5" key="1">
    <citation type="submission" date="2024-08" db="EMBL/GenBank/DDBJ databases">
        <title>Draft Genome Sequence of Legionella lytica strain DSB2004, Isolated From a Fire Sprinkler System.</title>
        <authorList>
            <person name="Everhart A.D."/>
            <person name="Kidane D.T."/>
            <person name="Farone A.L."/>
            <person name="Farone M.B."/>
        </authorList>
    </citation>
    <scope>NUCLEOTIDE SEQUENCE [LARGE SCALE GENOMIC DNA]</scope>
    <source>
        <strain evidence="4 5">DSB2004</strain>
    </source>
</reference>
<dbReference type="InterPro" id="IPR036770">
    <property type="entry name" value="Ankyrin_rpt-contain_sf"/>
</dbReference>
<dbReference type="SMART" id="SM00248">
    <property type="entry name" value="ANK"/>
    <property type="match status" value="6"/>
</dbReference>
<proteinExistence type="predicted"/>
<accession>A0ABW8D4G0</accession>
<protein>
    <submittedName>
        <fullName evidence="4">Ankyrin repeat domain-containing protein</fullName>
    </submittedName>
</protein>
<keyword evidence="2 3" id="KW-0040">ANK repeat</keyword>
<gene>
    <name evidence="4" type="ORF">ACD661_00890</name>
</gene>
<name>A0ABW8D4G0_9GAMM</name>
<dbReference type="Proteomes" id="UP001615550">
    <property type="component" value="Unassembled WGS sequence"/>
</dbReference>
<evidence type="ECO:0000256" key="2">
    <source>
        <dbReference type="ARBA" id="ARBA00023043"/>
    </source>
</evidence>
<dbReference type="EMBL" id="JBGORX010000001">
    <property type="protein sequence ID" value="MFJ1267107.1"/>
    <property type="molecule type" value="Genomic_DNA"/>
</dbReference>
<keyword evidence="5" id="KW-1185">Reference proteome</keyword>
<evidence type="ECO:0000313" key="5">
    <source>
        <dbReference type="Proteomes" id="UP001615550"/>
    </source>
</evidence>
<dbReference type="Gene3D" id="1.25.40.20">
    <property type="entry name" value="Ankyrin repeat-containing domain"/>
    <property type="match status" value="2"/>
</dbReference>
<dbReference type="PANTHER" id="PTHR24198:SF165">
    <property type="entry name" value="ANKYRIN REPEAT-CONTAINING PROTEIN-RELATED"/>
    <property type="match status" value="1"/>
</dbReference>
<dbReference type="InterPro" id="IPR002110">
    <property type="entry name" value="Ankyrin_rpt"/>
</dbReference>
<dbReference type="SUPFAM" id="SSF48403">
    <property type="entry name" value="Ankyrin repeat"/>
    <property type="match status" value="2"/>
</dbReference>
<sequence length="393" mass="43817">MNFNTLCDELGMNDHQPISEKLGLLKAWFQKTVSTDIQFSGDEKEQYQQYEEATVIYLTLILPKMHSDMEKPNSDLEGESLIAAVVIMGFDQVLRSLNPTQNIVNIPNKNGLTLLHSAAGHGYLNTTQILLNLGADSCALNNQKQYPIFSALFMPILDEDLPKLKMNKIAIFKLLKDKGNQVLEHQDSNGDTVLHRMALHGFNDLIDETLISNPRLASMKNNNTQYPIHTAILNGQEKAVSSLLNENSADLADSNGWKPLHFAARQTNNMILEECLRYPNHLNEPDIHRRTPVMLAAELGNIEAVATLISHGAKIDLVDDQGFTVLHHAVKSGNPELVQWLLENAKLDVNARDEQNHTPLSLSETVVNESEHMKDIGNLLVQHGAIAASMTYH</sequence>
<keyword evidence="1" id="KW-0677">Repeat</keyword>
<dbReference type="RefSeq" id="WP_400185632.1">
    <property type="nucleotide sequence ID" value="NZ_JBGORX010000001.1"/>
</dbReference>
<feature type="repeat" description="ANK" evidence="3">
    <location>
        <begin position="110"/>
        <end position="142"/>
    </location>
</feature>
<comment type="caution">
    <text evidence="4">The sequence shown here is derived from an EMBL/GenBank/DDBJ whole genome shotgun (WGS) entry which is preliminary data.</text>
</comment>
<dbReference type="PANTHER" id="PTHR24198">
    <property type="entry name" value="ANKYRIN REPEAT AND PROTEIN KINASE DOMAIN-CONTAINING PROTEIN"/>
    <property type="match status" value="1"/>
</dbReference>
<evidence type="ECO:0000256" key="3">
    <source>
        <dbReference type="PROSITE-ProRule" id="PRU00023"/>
    </source>
</evidence>
<dbReference type="Pfam" id="PF12796">
    <property type="entry name" value="Ank_2"/>
    <property type="match status" value="2"/>
</dbReference>
<dbReference type="Pfam" id="PF00023">
    <property type="entry name" value="Ank"/>
    <property type="match status" value="1"/>
</dbReference>
<evidence type="ECO:0000256" key="1">
    <source>
        <dbReference type="ARBA" id="ARBA00022737"/>
    </source>
</evidence>